<feature type="compositionally biased region" description="Acidic residues" evidence="1">
    <location>
        <begin position="1"/>
        <end position="13"/>
    </location>
</feature>
<accession>A0A1U7XHA9</accession>
<dbReference type="Gene3D" id="3.60.10.10">
    <property type="entry name" value="Endonuclease/exonuclease/phosphatase"/>
    <property type="match status" value="1"/>
</dbReference>
<keyword evidence="3" id="KW-1185">Reference proteome</keyword>
<evidence type="ECO:0000259" key="2">
    <source>
        <dbReference type="Pfam" id="PF03372"/>
    </source>
</evidence>
<dbReference type="PANTHER" id="PTHR33710:SF35">
    <property type="entry name" value="RNA-DIRECTED DNA POLYMERASE (REVERSE TRANSCRIPTASE)_ RIBONUCLEASE H"/>
    <property type="match status" value="1"/>
</dbReference>
<protein>
    <submittedName>
        <fullName evidence="4">Uncharacterized protein LOC104234058</fullName>
    </submittedName>
</protein>
<feature type="region of interest" description="Disordered" evidence="1">
    <location>
        <begin position="1"/>
        <end position="26"/>
    </location>
</feature>
<evidence type="ECO:0000313" key="3">
    <source>
        <dbReference type="Proteomes" id="UP000189701"/>
    </source>
</evidence>
<dbReference type="RefSeq" id="XP_009785855.1">
    <property type="nucleotide sequence ID" value="XM_009787553.1"/>
</dbReference>
<proteinExistence type="predicted"/>
<dbReference type="PANTHER" id="PTHR33710">
    <property type="entry name" value="BNAC02G09200D PROTEIN"/>
    <property type="match status" value="1"/>
</dbReference>
<organism evidence="3 4">
    <name type="scientific">Nicotiana sylvestris</name>
    <name type="common">Wood tobacco</name>
    <name type="synonym">South American tobacco</name>
    <dbReference type="NCBI Taxonomy" id="4096"/>
    <lineage>
        <taxon>Eukaryota</taxon>
        <taxon>Viridiplantae</taxon>
        <taxon>Streptophyta</taxon>
        <taxon>Embryophyta</taxon>
        <taxon>Tracheophyta</taxon>
        <taxon>Spermatophyta</taxon>
        <taxon>Magnoliopsida</taxon>
        <taxon>eudicotyledons</taxon>
        <taxon>Gunneridae</taxon>
        <taxon>Pentapetalae</taxon>
        <taxon>asterids</taxon>
        <taxon>lamiids</taxon>
        <taxon>Solanales</taxon>
        <taxon>Solanaceae</taxon>
        <taxon>Nicotianoideae</taxon>
        <taxon>Nicotianeae</taxon>
        <taxon>Nicotiana</taxon>
    </lineage>
</organism>
<feature type="domain" description="Endonuclease/exonuclease/phosphatase" evidence="2">
    <location>
        <begin position="54"/>
        <end position="255"/>
    </location>
</feature>
<name>A0A1U7XHA9_NICSY</name>
<sequence>MSIEETDDFESVDSESFQNEDRPLNHTTDDHAAQLIETFNSNALVSISSSGAFDRLKQIIRLQNLPFIAISEPFHKVDHLDKFISMLGYDNTHANINSQIWIFWNNDLNCNVVEESDQQVTCIIEWMGTNILVTFVYAKCDAGLREHLWNNLRDISQNYKLPWYIAGDFNCIIDPSKKQGGNLHRMSKSMPMIQFIMDCNLIDPGFSGSQFTWCNGWSPNRRVWKRIDRVLVNQDWMNNYDSTNVKHLIRTGSDHSPILTIAKNTSHPTIKYFRFLDFWTNENGFKEVDLEKKMDDLEHKTITNNTYINRAELNRINALLIRAYKTEESIWKQKSGIKWFLEWEVNSKFFHSIVKGRKKRLAFKKIRLSDSTWIKGDECIANEAISFFQKQFTREHTDSNFSILNCIPKVINDMDNASLIAIPTME</sequence>
<dbReference type="AlphaFoldDB" id="A0A1U7XHA9"/>
<dbReference type="GO" id="GO:0003824">
    <property type="term" value="F:catalytic activity"/>
    <property type="evidence" value="ECO:0007669"/>
    <property type="project" value="InterPro"/>
</dbReference>
<dbReference type="Proteomes" id="UP000189701">
    <property type="component" value="Unplaced"/>
</dbReference>
<dbReference type="InterPro" id="IPR036691">
    <property type="entry name" value="Endo/exonu/phosph_ase_sf"/>
</dbReference>
<dbReference type="SUPFAM" id="SSF56219">
    <property type="entry name" value="DNase I-like"/>
    <property type="match status" value="1"/>
</dbReference>
<dbReference type="eggNOG" id="KOG1075">
    <property type="taxonomic scope" value="Eukaryota"/>
</dbReference>
<gene>
    <name evidence="4" type="primary">LOC104234058</name>
</gene>
<dbReference type="InterPro" id="IPR005135">
    <property type="entry name" value="Endo/exonuclease/phosphatase"/>
</dbReference>
<evidence type="ECO:0000313" key="4">
    <source>
        <dbReference type="RefSeq" id="XP_009785855.1"/>
    </source>
</evidence>
<evidence type="ECO:0000256" key="1">
    <source>
        <dbReference type="SAM" id="MobiDB-lite"/>
    </source>
</evidence>
<reference evidence="4" key="2">
    <citation type="submission" date="2025-08" db="UniProtKB">
        <authorList>
            <consortium name="RefSeq"/>
        </authorList>
    </citation>
    <scope>IDENTIFICATION</scope>
    <source>
        <tissue evidence="4">Leaf</tissue>
    </source>
</reference>
<dbReference type="Pfam" id="PF03372">
    <property type="entry name" value="Exo_endo_phos"/>
    <property type="match status" value="1"/>
</dbReference>
<dbReference type="OrthoDB" id="1296323at2759"/>
<reference evidence="3" key="1">
    <citation type="journal article" date="2013" name="Genome Biol.">
        <title>Reference genomes and transcriptomes of Nicotiana sylvestris and Nicotiana tomentosiformis.</title>
        <authorList>
            <person name="Sierro N."/>
            <person name="Battey J.N."/>
            <person name="Ouadi S."/>
            <person name="Bovet L."/>
            <person name="Goepfert S."/>
            <person name="Bakaher N."/>
            <person name="Peitsch M.C."/>
            <person name="Ivanov N.V."/>
        </authorList>
    </citation>
    <scope>NUCLEOTIDE SEQUENCE [LARGE SCALE GENOMIC DNA]</scope>
</reference>